<dbReference type="Gene3D" id="1.10.8.710">
    <property type="match status" value="1"/>
</dbReference>
<dbReference type="InterPro" id="IPR043160">
    <property type="entry name" value="Dynein_C_barrel"/>
</dbReference>
<evidence type="ECO:0000256" key="1">
    <source>
        <dbReference type="ARBA" id="ARBA00004138"/>
    </source>
</evidence>
<dbReference type="InterPro" id="IPR024317">
    <property type="entry name" value="Dynein_heavy_chain_D4_dom"/>
</dbReference>
<dbReference type="InterPro" id="IPR042222">
    <property type="entry name" value="Dynein_2_N"/>
</dbReference>
<evidence type="ECO:0000313" key="28">
    <source>
        <dbReference type="Proteomes" id="UP001566132"/>
    </source>
</evidence>
<evidence type="ECO:0000259" key="20">
    <source>
        <dbReference type="Pfam" id="PF12777"/>
    </source>
</evidence>
<dbReference type="GO" id="GO:0008569">
    <property type="term" value="F:minus-end-directed microtubule motor activity"/>
    <property type="evidence" value="ECO:0007669"/>
    <property type="project" value="UniProtKB-ARBA"/>
</dbReference>
<dbReference type="GO" id="GO:0030473">
    <property type="term" value="P:nuclear migration along microtubule"/>
    <property type="evidence" value="ECO:0007669"/>
    <property type="project" value="UniProtKB-ARBA"/>
</dbReference>
<dbReference type="Gene3D" id="1.10.8.720">
    <property type="entry name" value="Region D6 of dynein motor"/>
    <property type="match status" value="1"/>
</dbReference>
<evidence type="ECO:0000256" key="15">
    <source>
        <dbReference type="ARBA" id="ARBA00023273"/>
    </source>
</evidence>
<dbReference type="InterPro" id="IPR027417">
    <property type="entry name" value="P-loop_NTPase"/>
</dbReference>
<dbReference type="Gene3D" id="3.10.490.20">
    <property type="match status" value="1"/>
</dbReference>
<feature type="domain" description="Dynein heavy chain region D6 P-loop" evidence="17">
    <location>
        <begin position="3615"/>
        <end position="3722"/>
    </location>
</feature>
<evidence type="ECO:0000259" key="26">
    <source>
        <dbReference type="Pfam" id="PF22597"/>
    </source>
</evidence>
<dbReference type="GO" id="GO:1902850">
    <property type="term" value="P:microtubule cytoskeleton organization involved in mitosis"/>
    <property type="evidence" value="ECO:0007669"/>
    <property type="project" value="UniProtKB-ARBA"/>
</dbReference>
<evidence type="ECO:0000256" key="10">
    <source>
        <dbReference type="ARBA" id="ARBA00023017"/>
    </source>
</evidence>
<dbReference type="Pfam" id="PF12780">
    <property type="entry name" value="AAA_8"/>
    <property type="match status" value="1"/>
</dbReference>
<evidence type="ECO:0000256" key="7">
    <source>
        <dbReference type="ARBA" id="ARBA00022737"/>
    </source>
</evidence>
<dbReference type="Pfam" id="PF22597">
    <property type="entry name" value="DYN_lid"/>
    <property type="match status" value="1"/>
</dbReference>
<feature type="coiled-coil region" evidence="16">
    <location>
        <begin position="3324"/>
        <end position="3351"/>
    </location>
</feature>
<dbReference type="Proteomes" id="UP001566132">
    <property type="component" value="Unassembled WGS sequence"/>
</dbReference>
<proteinExistence type="inferred from homology"/>
<dbReference type="InterPro" id="IPR035706">
    <property type="entry name" value="AAA_9"/>
</dbReference>
<evidence type="ECO:0000256" key="3">
    <source>
        <dbReference type="ARBA" id="ARBA00008887"/>
    </source>
</evidence>
<evidence type="ECO:0000256" key="9">
    <source>
        <dbReference type="ARBA" id="ARBA00022840"/>
    </source>
</evidence>
<evidence type="ECO:0000256" key="12">
    <source>
        <dbReference type="ARBA" id="ARBA00023069"/>
    </source>
</evidence>
<dbReference type="InterPro" id="IPR035699">
    <property type="entry name" value="AAA_6"/>
</dbReference>
<dbReference type="SUPFAM" id="SSF52540">
    <property type="entry name" value="P-loop containing nucleoside triphosphate hydrolases"/>
    <property type="match status" value="3"/>
</dbReference>
<name>A0ABD1EZS9_HYPHA</name>
<feature type="domain" description="Dynein 2 heavy chain 1 cytoplasmic ATPase lid" evidence="26">
    <location>
        <begin position="2389"/>
        <end position="2485"/>
    </location>
</feature>
<keyword evidence="8" id="KW-0547">Nucleotide-binding</keyword>
<dbReference type="Pfam" id="PF12777">
    <property type="entry name" value="MT"/>
    <property type="match status" value="1"/>
</dbReference>
<dbReference type="Pfam" id="PF12774">
    <property type="entry name" value="AAA_6"/>
    <property type="match status" value="1"/>
</dbReference>
<keyword evidence="13" id="KW-0505">Motor protein</keyword>
<evidence type="ECO:0000313" key="27">
    <source>
        <dbReference type="EMBL" id="KAL1506398.1"/>
    </source>
</evidence>
<feature type="domain" description="Dynein heavy chain C-terminal" evidence="24">
    <location>
        <begin position="3927"/>
        <end position="4183"/>
    </location>
</feature>
<dbReference type="GO" id="GO:0000070">
    <property type="term" value="P:mitotic sister chromatid segregation"/>
    <property type="evidence" value="ECO:0007669"/>
    <property type="project" value="UniProtKB-ARBA"/>
</dbReference>
<feature type="domain" description="Dynein heavy chain AAA lid" evidence="23">
    <location>
        <begin position="3755"/>
        <end position="3890"/>
    </location>
</feature>
<organism evidence="27 28">
    <name type="scientific">Hypothenemus hampei</name>
    <name type="common">Coffee berry borer</name>
    <dbReference type="NCBI Taxonomy" id="57062"/>
    <lineage>
        <taxon>Eukaryota</taxon>
        <taxon>Metazoa</taxon>
        <taxon>Ecdysozoa</taxon>
        <taxon>Arthropoda</taxon>
        <taxon>Hexapoda</taxon>
        <taxon>Insecta</taxon>
        <taxon>Pterygota</taxon>
        <taxon>Neoptera</taxon>
        <taxon>Endopterygota</taxon>
        <taxon>Coleoptera</taxon>
        <taxon>Polyphaga</taxon>
        <taxon>Cucujiformia</taxon>
        <taxon>Curculionidae</taxon>
        <taxon>Scolytinae</taxon>
        <taxon>Hypothenemus</taxon>
    </lineage>
</organism>
<evidence type="ECO:0000256" key="2">
    <source>
        <dbReference type="ARBA" id="ARBA00004245"/>
    </source>
</evidence>
<comment type="caution">
    <text evidence="27">The sequence shown here is derived from an EMBL/GenBank/DDBJ whole genome shotgun (WGS) entry which is preliminary data.</text>
</comment>
<feature type="domain" description="Dynein heavy chain AAA module D4" evidence="21">
    <location>
        <begin position="2556"/>
        <end position="2768"/>
    </location>
</feature>
<dbReference type="GO" id="GO:0005938">
    <property type="term" value="C:cell cortex"/>
    <property type="evidence" value="ECO:0007669"/>
    <property type="project" value="UniProtKB-ARBA"/>
</dbReference>
<dbReference type="GO" id="GO:0030286">
    <property type="term" value="C:dynein complex"/>
    <property type="evidence" value="ECO:0007669"/>
    <property type="project" value="UniProtKB-KW"/>
</dbReference>
<evidence type="ECO:0000256" key="11">
    <source>
        <dbReference type="ARBA" id="ARBA00023054"/>
    </source>
</evidence>
<dbReference type="Gene3D" id="3.20.180.20">
    <property type="entry name" value="Dynein heavy chain, N-terminal domain 2"/>
    <property type="match status" value="1"/>
</dbReference>
<dbReference type="Pfam" id="PF08393">
    <property type="entry name" value="DHC_N2"/>
    <property type="match status" value="1"/>
</dbReference>
<keyword evidence="6" id="KW-0493">Microtubule</keyword>
<dbReference type="Gene3D" id="1.10.8.1220">
    <property type="match status" value="1"/>
</dbReference>
<sequence length="4186" mass="485125">MFDIKKSIIQIAELQLGATTTNDDATQSELHTDSLNNFLQNGKVLLLCAFLGNHGNLIFSNQLPDFDCEKTIVFSKRQNSPTNTEHFLKNLNVCTVSGKPTLDLYEFLHNIYVPFFEKHNDKRIKRNILLLQSDLKSLIVSENTKNDTLLLTYVSSLEDEKNYWKSIAESKSDRLSRKSAEAFLKLLHPLVDDLRVIESLPGNDVEDLLEKCHNTFDDLWRCDPGYPKDRMKNLMDIIAFHLYKYMGKQFQECDIWMNDYNEILEKCSRSINLGDKWLTTCKQLTGLYWPSHFSNPWKEEPYEPAELIQIVSTLREVRILFFNKKFQLNIQIKVITIRTAHKQLLRLSTQEEQRDLDCEKIFKPFKVVEILTYDDRVSEDLTKAKKEFEYLLEPAEERVALKLKKQIMSVKANIRQLIYEFIRYSELIDRPVLRKNLQAERQFLLKSLTEYITQIQNQVNLDNSKVITRQETSETIKEIIVIRQLEAKAKEVIIVIEKLLYDLESCKTVKDFALVVLNDLKSQHTELFDAWSSDLIANIQNNKLSLKEKDPVVEFSKDKLMKVNYPSRLITLISEIRQLKAMGYHIPSLIEETGETAKKFMKYARLLEQIANFHNTIGDRMISSQKPMMLSSALELSKLVQEQEVVSWGEEKQVDKYVNNLKKAVAKLSESNNFLTSIHIEIMDKIQDLDNNLKSIVLKVENAGFTNMQSWKNEIDLKICDVLEKAYIKNLDTLHLTLQEIHVDLIYRSSELGFSPNREKLDQIYDEQMKKYLNIPKTFKGLSQNSENIFGKINNRNQELLEKNSKKKEELFDQLDAVLKHWQSWMQLEPLDAKKLITWEHWDLHFRASKTFGQEIAKLPSTEERVGCFLISLSRLRSDLESHNRSYWDQLVFSLKDSIAEDVVKLQNYIDPATANLVKQPVTMEEFGECGFSYANITAAYTEMEATYKEMLNKSKILASWSREQVDSVNRLKGAWERLGSLINNHQYIMARQMETVRTSLNIEQENLAKEVEFFEAKWGNKSFDFDENTIEGVSKLFQEFQAKRSEWNVIIEKKEALCANFTKFNLEIPNIQIINAVDIALKEDDLSWSLFKEFNLEFEKFVSQHWIVFRKKYSELDDFITTWENRLNNHSENTTSRFVPVILQELEKYKEITPILKYVKGEDFSEKHWSDLFNILDMTPKQIDQILLKDFLDVHQNLLHKVKELQTLSRNAASQIVIRQALKDIDQWEVQAKFVLNNHTDSQGKQVLLIKDFKDVLNSIGDHQILLQSLKHSGNIDTFMEKANYWENKLENLNFCLTLLTQVQKRWLYLEPIFGSGTLAQEKTRFERLDRDFRKIMTSIEKDTRVTEICKYANLKSTLQYIMEQLSRCQHSLDNFLKEKRHVFPRFLFISDDDLLEIVGQASKEEVIQSHLKKLFAGIHSVQLNSSRNYIIGIRSVQGEEVKLLNSIDIKRSVEEWLGQLVEEMRSTLKQLLVDCQKESQSPDPLKYPSQILCLSDNISFTQKCEQAISSMTLPALLAKYKAQLTELSSLELNDNMSNESQVLEIKLKSLLLDTIHHIRVLEELLNMNVMKTTDWVWQKQLRYYSHGTGEVTIRMGKAKMNYSYEYLGNEQKLVRTPLTERCFLTLTQAIELGLGGNPFGPAGTGKTESVKALGSILGRQVLVFNCDEGLDVTSMERILTGLVKTGAWGCFDEFNRLDETTLSSISMNIHAIQQGLRNNTTNVHIGNMEIPLDRHCGIFVTLNPAGEGYGARNKLPDNLKQLFRPVVMTHPDHEEIARTSLYCDGFRYADILAKKIVELLESCSKILSKQQHYDWGLRTIKTLVSACQSEFKKICNGNNRKTVTLSKDEETNVIINTLKLNIVSKLTYSDAKKFDEIIESVFKSVSMENFNDENLKNAIIKSYSELNLIANERQVRKCLEFYTQIKQRMGVAVIGPSGSGKSTIMKIVAKAIVKMDEKIKTYPLNPKSMPRQLLLGYTDHLNQWNDGVLTNYGMQVTSENEDIWSWIICDGDIDPNWVESLNSVLDDNRLMTLPTGCRIHFGPKVNFIFETDNLKNASPATISRIGIVYLNSEDVNLNDFVKTRLMVFPEDQRNNLESFFKDYFFKAIDWTEKEAELTLKRSKISVVESCLAQFTKVNEKLQFIVALNNGLTYQFKPEFRDVFTERIFDWADETPPSITTKLFYDEQRHIVDTYYTDPNILIPDINQGLPLVKTGQVLQYLDILKGFVEKNFLLAGPHGSAKRLMVENSLLKEGFDGDIVEIHCSSNISTNYIINKLQQYCISVNTFHGTLLKPKRSRLLLYLKDLHLLSPDQWGNNMITEFLIQLIDYKGYFNNKTEFIRIENITIIGALQPTNFLSSRFLSKFHLLSVELPDREDLSVILVAYLSAVLSSHFSQVTFPKAKIVKLVLTMLTIYERFQESPLYQNQKFCPLTPHDLIRWCTNLKYYTTWMVDDSTHFENHILETTCYEAIKIFIDRLPSMEAKISAFHSLNEIFKNNWNVINITQESAKTYYVPRMDTLSKRVVFDKFSKENWQLEVEKGLKLFNKEEHTLNTIINEEILFMTSIIMRNLTIPNYNLVLVGKSGCGRKTSLKISSALLSKKIIHPVSATYPYFQNDIKMAIQYAGLDCEDVMLLLEDYHLESDDIKTIVNLLASAGEVFDLYTDVEMESLLKGLKEKLDSENFEGSLSQFFVNNIKKHLHLFVCLDEDNGNLREIVHKCPIFSQNSGLVWLSQWSMDTIKSFPEKLIKSMGNHESNTSNDIFEIIYHSLPYSVPLRYTVMIRQYVAIFQEKNTTIISKKGKLEAGVSKLTDAKNLVDELKQKAAEQQEKLAEKQEKANAALDMISNTIKGANTHKEEMEVLKRKTESENVLLVKRQQEIEEELREVEPLIEEARAAVGNIKTESLSEIRSLRAPPEIIRDILEGVLKLMGTQDTSWNSMKTFLAKRGIKEEIRSFDASRIRTENRQSVERLMSMKKDSFDQKFAKRASVAAAPLAAWVDANVKYSKVLDKIRPLEKEQHKLKENLDSAEGQLVQLNANLSDVDARVTHLKEQLSQFTKEAAEIEIGLNEVNQTLGSAENLVYKLEDEYERWQFQLKEISAQIESLSTDSLVASAFIVFLSEKEDAVRREMVENWTTQFNKENHKFNFINFFSSEREQLQWQFEGLSNDKVTLENVLVMRKSLLKPLLIDPNSTTINWLKTHYTKCKLNFEHVVATSEKFNTVLEASIRFGKILLIEELNEVPSSLFPILREDYIIQGERKMFKMLGRLIDCHSDFKLIMCSRNERVQMPNEIASYVCVLNFNVTRSGLVEQLLSAAIIQEKPNLEVKRQKCLQENEELQDKLFLLQTQLLECLANSDGNILNNKNLIVTLNETKSSSTAVADALEESIKIRTALRKEYEIFLDIASFGSQLYFACQEFSKLDILYSLSVQAFSKLFLTCLQTIQQEDANLQKNQLFKTVYNYMSRGMFKNTRLYFLLHLVYKTLPNAISQNEMSVFLGTSFSNDVDSDNIPPWIPSMSISGIRNIKCVLPEIYTKCKFDEKILWNDFMQFIGEMEFPKHCQLSDFQKVLIVQALKPDKMLNCLETFCLRISGLRTIDPPVLSLQSVFNESTCQEPILLITTSGLDPSSEIADLAKQLKQEFEEISMGEGSESKTMVSLEECRKCGKWMILKNLHLVTYWLAILAQYIKQSSPIKNFRLWLISERTEKFNNVLAQNCLKVAYEEPQGIGNNIQRIYTSLGEKYNAKLNRTSARIFFVFSFLHSLLQERRKYIPQGWFKYYEFNNTDLQTGINLTEDLWNIESYRLDWLSIRGLLQEAVYGGRIECIEDMNILEAYLKIYFKDDILSHKWKPQGIDINLPNANQIDTYLQAVKQLPNKDSPVLFGLPENVDREREKQMSIKLIKILKRFYQEQKKESLQDLNFKELQPIFNLWKRLNQGQDFIKQKFSEEIQSNSSLTRFILEEYQQGLCLIQRIHRDLTNLNKISKSIVEPNESDFLLATSMLQGQTPKSWLEKWNGPKNLNQYLTDLLQKSLYISSLKSFEIGELLKQPVKLQLFFNPETFLACSRKDFASHSNIPLDELVLQTNWRTSGNDYIILENILIEGGLLEHNILKECNRESDSINIIPNCYLNWVEKDKFNSEDFVKFPLYTFSNRESKIAYIQVKCENSQKEKYILSGLAFYLQY</sequence>
<evidence type="ECO:0000259" key="17">
    <source>
        <dbReference type="Pfam" id="PF03028"/>
    </source>
</evidence>
<dbReference type="InterPro" id="IPR024743">
    <property type="entry name" value="Dynein_HC_stalk"/>
</dbReference>
<keyword evidence="11 16" id="KW-0175">Coiled coil</keyword>
<evidence type="ECO:0000256" key="16">
    <source>
        <dbReference type="SAM" id="Coils"/>
    </source>
</evidence>
<dbReference type="InterPro" id="IPR013602">
    <property type="entry name" value="Dynein_heavy_linker"/>
</dbReference>
<dbReference type="InterPro" id="IPR041658">
    <property type="entry name" value="AAA_lid_11"/>
</dbReference>
<dbReference type="Pfam" id="PF12781">
    <property type="entry name" value="AAA_9"/>
    <property type="match status" value="1"/>
</dbReference>
<dbReference type="InterPro" id="IPR004273">
    <property type="entry name" value="Dynein_heavy_D6_P-loop"/>
</dbReference>
<dbReference type="GO" id="GO:0000235">
    <property type="term" value="C:astral microtubule"/>
    <property type="evidence" value="ECO:0007669"/>
    <property type="project" value="UniProtKB-ARBA"/>
</dbReference>
<dbReference type="Gene3D" id="1.20.920.20">
    <property type="match status" value="1"/>
</dbReference>
<feature type="domain" description="Cytoplasmic dynein 2 heavy chain 1 AAA+ ATPase" evidence="25">
    <location>
        <begin position="2080"/>
        <end position="2173"/>
    </location>
</feature>
<dbReference type="InterPro" id="IPR026983">
    <property type="entry name" value="DHC"/>
</dbReference>
<evidence type="ECO:0000259" key="24">
    <source>
        <dbReference type="Pfam" id="PF18199"/>
    </source>
</evidence>
<dbReference type="GO" id="GO:0005524">
    <property type="term" value="F:ATP binding"/>
    <property type="evidence" value="ECO:0007669"/>
    <property type="project" value="UniProtKB-KW"/>
</dbReference>
<dbReference type="PANTHER" id="PTHR45703">
    <property type="entry name" value="DYNEIN HEAVY CHAIN"/>
    <property type="match status" value="1"/>
</dbReference>
<dbReference type="Gene3D" id="3.40.50.300">
    <property type="entry name" value="P-loop containing nucleotide triphosphate hydrolases"/>
    <property type="match status" value="5"/>
</dbReference>
<evidence type="ECO:0000256" key="14">
    <source>
        <dbReference type="ARBA" id="ARBA00023212"/>
    </source>
</evidence>
<accession>A0ABD1EZS9</accession>
<keyword evidence="15" id="KW-0966">Cell projection</keyword>
<feature type="domain" description="Dynein heavy chain linker" evidence="18">
    <location>
        <begin position="1088"/>
        <end position="1477"/>
    </location>
</feature>
<gene>
    <name evidence="27" type="ORF">ABEB36_005769</name>
</gene>
<dbReference type="FunFam" id="1.20.920.20:FF:000002">
    <property type="entry name" value="Cytoplasmic dynein 1 heavy chain"/>
    <property type="match status" value="1"/>
</dbReference>
<dbReference type="Pfam" id="PF21264">
    <property type="entry name" value="DYNC2H1_AAA_dom"/>
    <property type="match status" value="1"/>
</dbReference>
<feature type="domain" description="Dynein heavy chain ATP-binding dynein motor region" evidence="22">
    <location>
        <begin position="3162"/>
        <end position="3383"/>
    </location>
</feature>
<keyword evidence="12" id="KW-0969">Cilium</keyword>
<dbReference type="EMBL" id="JBDJPC010000004">
    <property type="protein sequence ID" value="KAL1506398.1"/>
    <property type="molecule type" value="Genomic_DNA"/>
</dbReference>
<comment type="similarity">
    <text evidence="3">Belongs to the dynein heavy chain family.</text>
</comment>
<dbReference type="FunFam" id="3.20.180.20:FF:000002">
    <property type="entry name" value="Cytoplasmic dynein heavy chain 1"/>
    <property type="match status" value="1"/>
</dbReference>
<evidence type="ECO:0000256" key="8">
    <source>
        <dbReference type="ARBA" id="ARBA00022741"/>
    </source>
</evidence>
<keyword evidence="7" id="KW-0677">Repeat</keyword>
<dbReference type="InterPro" id="IPR041228">
    <property type="entry name" value="Dynein_C"/>
</dbReference>
<protein>
    <recommendedName>
        <fullName evidence="4">Dynein heavy chain, cytoplasmic</fullName>
    </recommendedName>
</protein>
<dbReference type="Pfam" id="PF18198">
    <property type="entry name" value="AAA_lid_11"/>
    <property type="match status" value="1"/>
</dbReference>
<evidence type="ECO:0000259" key="21">
    <source>
        <dbReference type="Pfam" id="PF12780"/>
    </source>
</evidence>
<evidence type="ECO:0000256" key="6">
    <source>
        <dbReference type="ARBA" id="ARBA00022701"/>
    </source>
</evidence>
<dbReference type="InterPro" id="IPR042228">
    <property type="entry name" value="Dynein_linker_3"/>
</dbReference>
<evidence type="ECO:0000256" key="5">
    <source>
        <dbReference type="ARBA" id="ARBA00022490"/>
    </source>
</evidence>
<dbReference type="InterPro" id="IPR054354">
    <property type="entry name" value="DYNC2H1-like_lid"/>
</dbReference>
<dbReference type="Gene3D" id="1.20.1270.280">
    <property type="match status" value="1"/>
</dbReference>
<keyword evidence="9" id="KW-0067">ATP-binding</keyword>
<dbReference type="InterPro" id="IPR042219">
    <property type="entry name" value="AAA_lid_11_sf"/>
</dbReference>
<dbReference type="Gene3D" id="1.20.58.1120">
    <property type="match status" value="1"/>
</dbReference>
<feature type="domain" description="Dynein heavy chain coiled coil stalk" evidence="20">
    <location>
        <begin position="2804"/>
        <end position="3136"/>
    </location>
</feature>
<evidence type="ECO:0000259" key="23">
    <source>
        <dbReference type="Pfam" id="PF18198"/>
    </source>
</evidence>
<dbReference type="Pfam" id="PF03028">
    <property type="entry name" value="Dynein_heavy"/>
    <property type="match status" value="1"/>
</dbReference>
<evidence type="ECO:0000256" key="13">
    <source>
        <dbReference type="ARBA" id="ARBA00023175"/>
    </source>
</evidence>
<evidence type="ECO:0000256" key="4">
    <source>
        <dbReference type="ARBA" id="ARBA00022197"/>
    </source>
</evidence>
<dbReference type="FunFam" id="3.40.50.300:FF:000996">
    <property type="entry name" value="Cytoplasmic dynein heavy chain"/>
    <property type="match status" value="1"/>
</dbReference>
<dbReference type="Pfam" id="PF12775">
    <property type="entry name" value="AAA_7"/>
    <property type="match status" value="1"/>
</dbReference>
<dbReference type="Gene3D" id="1.20.920.30">
    <property type="match status" value="1"/>
</dbReference>
<feature type="coiled-coil region" evidence="16">
    <location>
        <begin position="2805"/>
        <end position="2846"/>
    </location>
</feature>
<evidence type="ECO:0000259" key="18">
    <source>
        <dbReference type="Pfam" id="PF08393"/>
    </source>
</evidence>
<reference evidence="27 28" key="1">
    <citation type="submission" date="2024-05" db="EMBL/GenBank/DDBJ databases">
        <title>Genetic variation in Jamaican populations of the coffee berry borer (Hypothenemus hampei).</title>
        <authorList>
            <person name="Errbii M."/>
            <person name="Myrie A."/>
        </authorList>
    </citation>
    <scope>NUCLEOTIDE SEQUENCE [LARGE SCALE GENOMIC DNA]</scope>
    <source>
        <strain evidence="27">JA-Hopewell-2020-01-JO</strain>
        <tissue evidence="27">Whole body</tissue>
    </source>
</reference>
<dbReference type="Pfam" id="PF18199">
    <property type="entry name" value="Dynein_C"/>
    <property type="match status" value="1"/>
</dbReference>
<keyword evidence="14" id="KW-0206">Cytoskeleton</keyword>
<keyword evidence="5" id="KW-0963">Cytoplasm</keyword>
<evidence type="ECO:0000259" key="22">
    <source>
        <dbReference type="Pfam" id="PF12781"/>
    </source>
</evidence>
<evidence type="ECO:0000259" key="19">
    <source>
        <dbReference type="Pfam" id="PF12774"/>
    </source>
</evidence>
<dbReference type="PANTHER" id="PTHR45703:SF22">
    <property type="entry name" value="DYNEIN CYTOPLASMIC 2 HEAVY CHAIN 1"/>
    <property type="match status" value="1"/>
</dbReference>
<dbReference type="InterPro" id="IPR043157">
    <property type="entry name" value="Dynein_AAA1S"/>
</dbReference>
<dbReference type="GO" id="GO:0005929">
    <property type="term" value="C:cilium"/>
    <property type="evidence" value="ECO:0007669"/>
    <property type="project" value="UniProtKB-SubCell"/>
</dbReference>
<comment type="subcellular location">
    <subcellularLocation>
        <location evidence="1">Cell projection</location>
        <location evidence="1">Cilium</location>
    </subcellularLocation>
    <subcellularLocation>
        <location evidence="2">Cytoplasm</location>
        <location evidence="2">Cytoskeleton</location>
    </subcellularLocation>
</comment>
<dbReference type="InterPro" id="IPR049400">
    <property type="entry name" value="DYNC2H1_AAA_dom"/>
</dbReference>
<dbReference type="Gene3D" id="1.20.140.100">
    <property type="entry name" value="Dynein heavy chain, N-terminal domain 2"/>
    <property type="match status" value="1"/>
</dbReference>
<feature type="domain" description="Dynein heavy chain hydrolytic ATP-binding dynein motor region" evidence="19">
    <location>
        <begin position="1604"/>
        <end position="1944"/>
    </location>
</feature>
<keyword evidence="10" id="KW-0243">Dynein</keyword>
<evidence type="ECO:0000259" key="25">
    <source>
        <dbReference type="Pfam" id="PF21264"/>
    </source>
</evidence>
<dbReference type="Gene3D" id="6.10.140.1060">
    <property type="match status" value="1"/>
</dbReference>
<feature type="coiled-coil region" evidence="16">
    <location>
        <begin position="3014"/>
        <end position="3104"/>
    </location>
</feature>
<keyword evidence="28" id="KW-1185">Reference proteome</keyword>